<keyword evidence="11" id="KW-0995">Kinetochore</keyword>
<dbReference type="GO" id="GO:0044732">
    <property type="term" value="C:mitotic spindle pole body"/>
    <property type="evidence" value="ECO:0007669"/>
    <property type="project" value="TreeGrafter"/>
</dbReference>
<evidence type="ECO:0000256" key="1">
    <source>
        <dbReference type="ARBA" id="ARBA00004123"/>
    </source>
</evidence>
<evidence type="ECO:0000313" key="19">
    <source>
        <dbReference type="Proteomes" id="UP000654370"/>
    </source>
</evidence>
<proteinExistence type="inferred from homology"/>
<comment type="subcellular location">
    <subcellularLocation>
        <location evidence="3">Chromosome</location>
        <location evidence="3">Centromere</location>
        <location evidence="3">Kinetochore</location>
    </subcellularLocation>
    <subcellularLocation>
        <location evidence="2">Cytoplasm</location>
        <location evidence="2">Cytoskeleton</location>
        <location evidence="2">Spindle</location>
    </subcellularLocation>
    <subcellularLocation>
        <location evidence="1">Nucleus</location>
    </subcellularLocation>
</comment>
<dbReference type="GO" id="GO:0005874">
    <property type="term" value="C:microtubule"/>
    <property type="evidence" value="ECO:0007669"/>
    <property type="project" value="UniProtKB-KW"/>
</dbReference>
<dbReference type="EMBL" id="JAEPQZ010000016">
    <property type="protein sequence ID" value="KAG2172859.1"/>
    <property type="molecule type" value="Genomic_DNA"/>
</dbReference>
<evidence type="ECO:0000256" key="9">
    <source>
        <dbReference type="ARBA" id="ARBA00022701"/>
    </source>
</evidence>
<evidence type="ECO:0000256" key="4">
    <source>
        <dbReference type="ARBA" id="ARBA00005501"/>
    </source>
</evidence>
<dbReference type="PANTHER" id="PTHR28036:SF1">
    <property type="entry name" value="DASH COMPLEX SUBUNIT DAD2"/>
    <property type="match status" value="1"/>
</dbReference>
<dbReference type="GO" id="GO:0000278">
    <property type="term" value="P:mitotic cell cycle"/>
    <property type="evidence" value="ECO:0007669"/>
    <property type="project" value="InterPro"/>
</dbReference>
<evidence type="ECO:0000256" key="11">
    <source>
        <dbReference type="ARBA" id="ARBA00022838"/>
    </source>
</evidence>
<keyword evidence="10" id="KW-0498">Mitosis</keyword>
<name>A0A8H7PF87_MORIS</name>
<evidence type="ECO:0000256" key="2">
    <source>
        <dbReference type="ARBA" id="ARBA00004186"/>
    </source>
</evidence>
<keyword evidence="15" id="KW-0137">Centromere</keyword>
<dbReference type="AlphaFoldDB" id="A0A8H7PF87"/>
<keyword evidence="19" id="KW-1185">Reference proteome</keyword>
<sequence length="160" mass="17856">MNRTPKPTSSSSNKKQNKKQQQLQSTAVEQPSEIQSTSAVQSNVNPEKMQQIQDKVQELEHLLKIKDMSGQMANYFDELAKSVEGLAGGAQAVSDVLSNWNHVFRTMSMVSPRQHESDDKDAMMAEEVGSALPQQENTQEPPVLVRVPLNLTRQMSDLSF</sequence>
<dbReference type="Proteomes" id="UP000654370">
    <property type="component" value="Unassembled WGS sequence"/>
</dbReference>
<dbReference type="GO" id="GO:0051301">
    <property type="term" value="P:cell division"/>
    <property type="evidence" value="ECO:0007669"/>
    <property type="project" value="UniProtKB-KW"/>
</dbReference>
<keyword evidence="13" id="KW-0539">Nucleus</keyword>
<evidence type="ECO:0000256" key="15">
    <source>
        <dbReference type="ARBA" id="ARBA00023328"/>
    </source>
</evidence>
<evidence type="ECO:0000256" key="16">
    <source>
        <dbReference type="ARBA" id="ARBA00030568"/>
    </source>
</evidence>
<evidence type="ECO:0000256" key="10">
    <source>
        <dbReference type="ARBA" id="ARBA00022776"/>
    </source>
</evidence>
<keyword evidence="9" id="KW-0493">Microtubule</keyword>
<feature type="compositionally biased region" description="Polar residues" evidence="17">
    <location>
        <begin position="26"/>
        <end position="53"/>
    </location>
</feature>
<feature type="compositionally biased region" description="Low complexity" evidence="17">
    <location>
        <begin position="1"/>
        <end position="25"/>
    </location>
</feature>
<evidence type="ECO:0000256" key="6">
    <source>
        <dbReference type="ARBA" id="ARBA00022454"/>
    </source>
</evidence>
<comment type="similarity">
    <text evidence="4">Belongs to the DASH complex DAD2 family.</text>
</comment>
<feature type="region of interest" description="Disordered" evidence="17">
    <location>
        <begin position="1"/>
        <end position="53"/>
    </location>
</feature>
<evidence type="ECO:0000256" key="3">
    <source>
        <dbReference type="ARBA" id="ARBA00004629"/>
    </source>
</evidence>
<keyword evidence="7" id="KW-0963">Cytoplasm</keyword>
<evidence type="ECO:0000313" key="18">
    <source>
        <dbReference type="EMBL" id="KAG2172859.1"/>
    </source>
</evidence>
<gene>
    <name evidence="18" type="ORF">INT43_000209</name>
</gene>
<dbReference type="PANTHER" id="PTHR28036">
    <property type="entry name" value="DASH COMPLEX SUBUNIT DAD2"/>
    <property type="match status" value="1"/>
</dbReference>
<keyword evidence="8" id="KW-0132">Cell division</keyword>
<reference evidence="18" key="1">
    <citation type="submission" date="2020-12" db="EMBL/GenBank/DDBJ databases">
        <title>Metabolic potential, ecology and presence of endohyphal bacteria is reflected in genomic diversity of Mucoromycotina.</title>
        <authorList>
            <person name="Muszewska A."/>
            <person name="Okrasinska A."/>
            <person name="Steczkiewicz K."/>
            <person name="Drgas O."/>
            <person name="Orlowska M."/>
            <person name="Perlinska-Lenart U."/>
            <person name="Aleksandrzak-Piekarczyk T."/>
            <person name="Szatraj K."/>
            <person name="Zielenkiewicz U."/>
            <person name="Pilsyk S."/>
            <person name="Malc E."/>
            <person name="Mieczkowski P."/>
            <person name="Kruszewska J.S."/>
            <person name="Biernat P."/>
            <person name="Pawlowska J."/>
        </authorList>
    </citation>
    <scope>NUCLEOTIDE SEQUENCE</scope>
    <source>
        <strain evidence="18">WA0000067209</strain>
    </source>
</reference>
<dbReference type="InterPro" id="IPR013963">
    <property type="entry name" value="DASH_Dad2"/>
</dbReference>
<evidence type="ECO:0000256" key="17">
    <source>
        <dbReference type="SAM" id="MobiDB-lite"/>
    </source>
</evidence>
<evidence type="ECO:0000256" key="7">
    <source>
        <dbReference type="ARBA" id="ARBA00022490"/>
    </source>
</evidence>
<accession>A0A8H7PF87</accession>
<evidence type="ECO:0000256" key="12">
    <source>
        <dbReference type="ARBA" id="ARBA00023212"/>
    </source>
</evidence>
<dbReference type="GO" id="GO:1990023">
    <property type="term" value="C:mitotic spindle midzone"/>
    <property type="evidence" value="ECO:0007669"/>
    <property type="project" value="TreeGrafter"/>
</dbReference>
<evidence type="ECO:0000256" key="14">
    <source>
        <dbReference type="ARBA" id="ARBA00023306"/>
    </source>
</evidence>
<evidence type="ECO:0000256" key="13">
    <source>
        <dbReference type="ARBA" id="ARBA00023242"/>
    </source>
</evidence>
<keyword evidence="14" id="KW-0131">Cell cycle</keyword>
<evidence type="ECO:0000256" key="5">
    <source>
        <dbReference type="ARBA" id="ARBA00020260"/>
    </source>
</evidence>
<protein>
    <recommendedName>
        <fullName evidence="5">DASH complex subunit DAD2</fullName>
    </recommendedName>
    <alternativeName>
        <fullName evidence="16">Outer kinetochore protein DAD2</fullName>
    </alternativeName>
</protein>
<evidence type="ECO:0000256" key="8">
    <source>
        <dbReference type="ARBA" id="ARBA00022618"/>
    </source>
</evidence>
<organism evidence="18 19">
    <name type="scientific">Mortierella isabellina</name>
    <name type="common">Filamentous fungus</name>
    <name type="synonym">Umbelopsis isabellina</name>
    <dbReference type="NCBI Taxonomy" id="91625"/>
    <lineage>
        <taxon>Eukaryota</taxon>
        <taxon>Fungi</taxon>
        <taxon>Fungi incertae sedis</taxon>
        <taxon>Mucoromycota</taxon>
        <taxon>Mucoromycotina</taxon>
        <taxon>Umbelopsidomycetes</taxon>
        <taxon>Umbelopsidales</taxon>
        <taxon>Umbelopsidaceae</taxon>
        <taxon>Umbelopsis</taxon>
    </lineage>
</organism>
<dbReference type="GO" id="GO:0042729">
    <property type="term" value="C:DASH complex"/>
    <property type="evidence" value="ECO:0007669"/>
    <property type="project" value="InterPro"/>
</dbReference>
<comment type="caution">
    <text evidence="18">The sequence shown here is derived from an EMBL/GenBank/DDBJ whole genome shotgun (WGS) entry which is preliminary data.</text>
</comment>
<keyword evidence="6" id="KW-0158">Chromosome</keyword>
<dbReference type="OrthoDB" id="3230169at2759"/>
<keyword evidence="12" id="KW-0206">Cytoskeleton</keyword>
<dbReference type="GO" id="GO:0008608">
    <property type="term" value="P:attachment of spindle microtubules to kinetochore"/>
    <property type="evidence" value="ECO:0007669"/>
    <property type="project" value="TreeGrafter"/>
</dbReference>
<dbReference type="Pfam" id="PF08654">
    <property type="entry name" value="DASH_Dad2"/>
    <property type="match status" value="1"/>
</dbReference>